<protein>
    <submittedName>
        <fullName evidence="2">Uncharacterized protein</fullName>
    </submittedName>
</protein>
<dbReference type="OrthoDB" id="10645866at2759"/>
<dbReference type="RefSeq" id="XP_068358753.1">
    <property type="nucleotide sequence ID" value="XM_068505020.1"/>
</dbReference>
<dbReference type="Gene3D" id="1.10.287.1490">
    <property type="match status" value="1"/>
</dbReference>
<accession>A0A1J4K2E5</accession>
<feature type="region of interest" description="Disordered" evidence="1">
    <location>
        <begin position="183"/>
        <end position="204"/>
    </location>
</feature>
<gene>
    <name evidence="2" type="ORF">TRFO_26564</name>
</gene>
<comment type="caution">
    <text evidence="2">The sequence shown here is derived from an EMBL/GenBank/DDBJ whole genome shotgun (WGS) entry which is preliminary data.</text>
</comment>
<evidence type="ECO:0000256" key="1">
    <source>
        <dbReference type="SAM" id="MobiDB-lite"/>
    </source>
</evidence>
<feature type="compositionally biased region" description="Basic and acidic residues" evidence="1">
    <location>
        <begin position="188"/>
        <end position="204"/>
    </location>
</feature>
<keyword evidence="3" id="KW-1185">Reference proteome</keyword>
<organism evidence="2 3">
    <name type="scientific">Tritrichomonas foetus</name>
    <dbReference type="NCBI Taxonomy" id="1144522"/>
    <lineage>
        <taxon>Eukaryota</taxon>
        <taxon>Metamonada</taxon>
        <taxon>Parabasalia</taxon>
        <taxon>Tritrichomonadida</taxon>
        <taxon>Tritrichomonadidae</taxon>
        <taxon>Tritrichomonas</taxon>
    </lineage>
</organism>
<dbReference type="AlphaFoldDB" id="A0A1J4K2E5"/>
<dbReference type="Proteomes" id="UP000179807">
    <property type="component" value="Unassembled WGS sequence"/>
</dbReference>
<evidence type="ECO:0000313" key="2">
    <source>
        <dbReference type="EMBL" id="OHT05617.1"/>
    </source>
</evidence>
<sequence>MVNIFVLYQWISMFNGFINKLNQRIQNSLALNQEEEEDNIVIEEEEEERDEGLLDSLDSDIDIDDDLNLDLDDDSDLGTSKGNLERKKMMPYFQAFSKISGLFPAEDFVKNPDSLPQKISELCKNIQSLTDEQETVRVLYDNYQNLKNLSDEVEKLENSREKSINENQALKEKLADLQNSIFDENLENSEKNNDSKNEKNEFGDKLEQINSATRKFNDLQRKLSQISSENDLMKAKIERLNKEIADSQNEDESIEEQLEEEREKYAALLLELSSIQSATGSSSNQNNSFEDQEVSNLEEEVAAMKQELERLSPSAKPPGTIEALEKRMAELAKKYQIICEDTQNKSNLPSSQNLTSSQTNHNDIYDSRNDDRINITSLLLKHYKGDKEAVNLLRNIFGWTDSDLAMMNPENRGFAGLIKKGARIFNRFSDTWTSWLLQAAEST</sequence>
<name>A0A1J4K2E5_9EUKA</name>
<evidence type="ECO:0000313" key="3">
    <source>
        <dbReference type="Proteomes" id="UP000179807"/>
    </source>
</evidence>
<dbReference type="EMBL" id="MLAK01000751">
    <property type="protein sequence ID" value="OHT05617.1"/>
    <property type="molecule type" value="Genomic_DNA"/>
</dbReference>
<dbReference type="VEuPathDB" id="TrichDB:TRFO_26564"/>
<proteinExistence type="predicted"/>
<feature type="region of interest" description="Disordered" evidence="1">
    <location>
        <begin position="344"/>
        <end position="367"/>
    </location>
</feature>
<feature type="compositionally biased region" description="Polar residues" evidence="1">
    <location>
        <begin position="344"/>
        <end position="362"/>
    </location>
</feature>
<reference evidence="2" key="1">
    <citation type="submission" date="2016-10" db="EMBL/GenBank/DDBJ databases">
        <authorList>
            <person name="Benchimol M."/>
            <person name="Almeida L.G."/>
            <person name="Vasconcelos A.T."/>
            <person name="Perreira-Neves A."/>
            <person name="Rosa I.A."/>
            <person name="Tasca T."/>
            <person name="Bogo M.R."/>
            <person name="de Souza W."/>
        </authorList>
    </citation>
    <scope>NUCLEOTIDE SEQUENCE [LARGE SCALE GENOMIC DNA]</scope>
    <source>
        <strain evidence="2">K</strain>
    </source>
</reference>
<dbReference type="GeneID" id="94839724"/>